<sequence>MGFLNTIRRQQIFQRLQESSETPALGQSVANVRRSKIAVRGTDELFFAHRSSIRCTKVSQSESYKLLDTPEIDFDVSGVLINSSGTLLAVYNESHIVVVSLPSSTFMSTEESLIKVKSFRVGVSSFKVSKIVEITWNPCARFDSGLVVLSSDGFIRSFDLSTSMTVPDAEYDLKSPSHNRVGLVQNSISDPVSMTFGSSESLSGALTLYILNDNGDVFSIYPFIPNVIVASKDQVEDLLNETVLLTNSAVDGSDLIRKRQVIEQLKFVNYIWRQTPTSQKELRGTTELCVLTPQSYDYTIQGPFAIQPFPEPLYDNTAVNIVSVKTGPVSVLAVSYSRDGFAILLPDPQNIMSFRDTAFDDPYGANTDEVDDRLVLTLLDFKSSSKKASGSFTVVEGVDLILQRSNEIFEIDLSKWCALFNDVYITRDASLSLASYPASTVVRQLKSLSTTEHFVGVVRLTNEFGERFRCLVTDQSYDVFEETVREQSDVDSASSERLETPAPSKLAAPFFEIEKLVDGVKAPKISAPPKAASKLSNDETTLRGLNDVSSQVLKHLISFHRLGLALNYRLVNQKAELERQVDTSLSLMQRQDNVNSKFIDDSSKIKTAMSRQEAITKRFQKLAENLQTVSAVPLSTAEKSWFKEIGKLSVNFNKFAKQNYTLREQLRFIKSELDTKSSSTSNSVEGLEEWDAINKIMSEGREILMKTSQGLDDSLSELGTRLQESKI</sequence>
<evidence type="ECO:0000313" key="9">
    <source>
        <dbReference type="Proteomes" id="UP000189513"/>
    </source>
</evidence>
<accession>A0A1V2L9D7</accession>
<keyword evidence="9" id="KW-1185">Reference proteome</keyword>
<evidence type="ECO:0000313" key="8">
    <source>
        <dbReference type="EMBL" id="ONH68225.1"/>
    </source>
</evidence>
<evidence type="ECO:0000256" key="7">
    <source>
        <dbReference type="ARBA" id="ARBA00023242"/>
    </source>
</evidence>
<dbReference type="GO" id="GO:0006606">
    <property type="term" value="P:protein import into nucleus"/>
    <property type="evidence" value="ECO:0007669"/>
    <property type="project" value="TreeGrafter"/>
</dbReference>
<name>A0A1V2L9D7_CYBFA</name>
<gene>
    <name evidence="8" type="ORF">BON22_1712</name>
</gene>
<comment type="subcellular location">
    <subcellularLocation>
        <location evidence="1">Nucleus</location>
        <location evidence="1">Nuclear pore complex</location>
    </subcellularLocation>
</comment>
<comment type="caution">
    <text evidence="8">The sequence shown here is derived from an EMBL/GenBank/DDBJ whole genome shotgun (WGS) entry which is preliminary data.</text>
</comment>
<keyword evidence="2" id="KW-0813">Transport</keyword>
<evidence type="ECO:0000256" key="4">
    <source>
        <dbReference type="ARBA" id="ARBA00022927"/>
    </source>
</evidence>
<keyword evidence="5" id="KW-0811">Translocation</keyword>
<evidence type="ECO:0000256" key="2">
    <source>
        <dbReference type="ARBA" id="ARBA00022448"/>
    </source>
</evidence>
<dbReference type="InterPro" id="IPR019321">
    <property type="entry name" value="Nucleoporin_Nup88"/>
</dbReference>
<reference evidence="9" key="1">
    <citation type="journal article" date="2017" name="Genome Announc.">
        <title>Genome sequences of Cyberlindnera fabianii 65, Pichia kudriavzevii 129, and Saccharomyces cerevisiae 131 isolated from fermented masau fruits in Zimbabwe.</title>
        <authorList>
            <person name="van Rijswijck I.M.H."/>
            <person name="Derks M.F.L."/>
            <person name="Abee T."/>
            <person name="de Ridder D."/>
            <person name="Smid E.J."/>
        </authorList>
    </citation>
    <scope>NUCLEOTIDE SEQUENCE [LARGE SCALE GENOMIC DNA]</scope>
    <source>
        <strain evidence="9">65</strain>
    </source>
</reference>
<dbReference type="InterPro" id="IPR037700">
    <property type="entry name" value="NUP88/NUP82"/>
</dbReference>
<dbReference type="GO" id="GO:0000055">
    <property type="term" value="P:ribosomal large subunit export from nucleus"/>
    <property type="evidence" value="ECO:0007669"/>
    <property type="project" value="InterPro"/>
</dbReference>
<dbReference type="STRING" id="36022.A0A1V2L9D7"/>
<dbReference type="Proteomes" id="UP000189513">
    <property type="component" value="Unassembled WGS sequence"/>
</dbReference>
<proteinExistence type="predicted"/>
<dbReference type="AlphaFoldDB" id="A0A1V2L9D7"/>
<protein>
    <submittedName>
        <fullName evidence="8">Nucleoporin NUP82</fullName>
    </submittedName>
</protein>
<dbReference type="PANTHER" id="PTHR13257">
    <property type="entry name" value="NUCLEOPORIN NUP84-RELATED"/>
    <property type="match status" value="1"/>
</dbReference>
<dbReference type="GO" id="GO:0000056">
    <property type="term" value="P:ribosomal small subunit export from nucleus"/>
    <property type="evidence" value="ECO:0007669"/>
    <property type="project" value="InterPro"/>
</dbReference>
<evidence type="ECO:0000256" key="1">
    <source>
        <dbReference type="ARBA" id="ARBA00004567"/>
    </source>
</evidence>
<dbReference type="InterPro" id="IPR036322">
    <property type="entry name" value="WD40_repeat_dom_sf"/>
</dbReference>
<evidence type="ECO:0000256" key="6">
    <source>
        <dbReference type="ARBA" id="ARBA00023132"/>
    </source>
</evidence>
<keyword evidence="4" id="KW-0653">Protein transport</keyword>
<dbReference type="OMA" id="KRNVIKQ"/>
<dbReference type="PANTHER" id="PTHR13257:SF0">
    <property type="entry name" value="NUCLEAR PORE COMPLEX PROTEIN NUP88"/>
    <property type="match status" value="1"/>
</dbReference>
<organism evidence="8 9">
    <name type="scientific">Cyberlindnera fabianii</name>
    <name type="common">Yeast</name>
    <name type="synonym">Hansenula fabianii</name>
    <dbReference type="NCBI Taxonomy" id="36022"/>
    <lineage>
        <taxon>Eukaryota</taxon>
        <taxon>Fungi</taxon>
        <taxon>Dikarya</taxon>
        <taxon>Ascomycota</taxon>
        <taxon>Saccharomycotina</taxon>
        <taxon>Saccharomycetes</taxon>
        <taxon>Phaffomycetales</taxon>
        <taxon>Phaffomycetaceae</taxon>
        <taxon>Cyberlindnera</taxon>
    </lineage>
</organism>
<evidence type="ECO:0000256" key="5">
    <source>
        <dbReference type="ARBA" id="ARBA00023010"/>
    </source>
</evidence>
<evidence type="ECO:0000256" key="3">
    <source>
        <dbReference type="ARBA" id="ARBA00022816"/>
    </source>
</evidence>
<dbReference type="EMBL" id="MPUK01000003">
    <property type="protein sequence ID" value="ONH68225.1"/>
    <property type="molecule type" value="Genomic_DNA"/>
</dbReference>
<dbReference type="GO" id="GO:0005643">
    <property type="term" value="C:nuclear pore"/>
    <property type="evidence" value="ECO:0007669"/>
    <property type="project" value="UniProtKB-SubCell"/>
</dbReference>
<dbReference type="SUPFAM" id="SSF50978">
    <property type="entry name" value="WD40 repeat-like"/>
    <property type="match status" value="1"/>
</dbReference>
<keyword evidence="6" id="KW-0906">Nuclear pore complex</keyword>
<dbReference type="Pfam" id="PF10168">
    <property type="entry name" value="Nup88"/>
    <property type="match status" value="1"/>
</dbReference>
<dbReference type="GO" id="GO:0017056">
    <property type="term" value="F:structural constituent of nuclear pore"/>
    <property type="evidence" value="ECO:0007669"/>
    <property type="project" value="InterPro"/>
</dbReference>
<dbReference type="VEuPathDB" id="FungiDB:BON22_1712"/>
<keyword evidence="7" id="KW-0539">Nucleus</keyword>
<keyword evidence="3" id="KW-0509">mRNA transport</keyword>
<dbReference type="GO" id="GO:0006406">
    <property type="term" value="P:mRNA export from nucleus"/>
    <property type="evidence" value="ECO:0007669"/>
    <property type="project" value="TreeGrafter"/>
</dbReference>